<feature type="region of interest" description="Disordered" evidence="3">
    <location>
        <begin position="318"/>
        <end position="337"/>
    </location>
</feature>
<dbReference type="Gene3D" id="3.40.50.300">
    <property type="entry name" value="P-loop containing nucleotide triphosphate hydrolases"/>
    <property type="match status" value="1"/>
</dbReference>
<evidence type="ECO:0000313" key="4">
    <source>
        <dbReference type="EMBL" id="OON15265.1"/>
    </source>
</evidence>
<reference evidence="4 5" key="1">
    <citation type="submission" date="2015-03" db="EMBL/GenBank/DDBJ databases">
        <title>Draft genome of the nematode, Opisthorchis viverrini.</title>
        <authorList>
            <person name="Mitreva M."/>
        </authorList>
    </citation>
    <scope>NUCLEOTIDE SEQUENCE [LARGE SCALE GENOMIC DNA]</scope>
    <source>
        <strain evidence="4">Khon Kaen</strain>
    </source>
</reference>
<dbReference type="EMBL" id="KV906140">
    <property type="protein sequence ID" value="OON15265.1"/>
    <property type="molecule type" value="Genomic_DNA"/>
</dbReference>
<comment type="similarity">
    <text evidence="1">Belongs to the small GTPase superfamily. RGK family.</text>
</comment>
<dbReference type="GO" id="GO:0005246">
    <property type="term" value="F:calcium channel regulator activity"/>
    <property type="evidence" value="ECO:0007669"/>
    <property type="project" value="TreeGrafter"/>
</dbReference>
<feature type="compositionally biased region" description="Low complexity" evidence="3">
    <location>
        <begin position="321"/>
        <end position="337"/>
    </location>
</feature>
<dbReference type="PROSITE" id="PS51421">
    <property type="entry name" value="RAS"/>
    <property type="match status" value="1"/>
</dbReference>
<dbReference type="SUPFAM" id="SSF52540">
    <property type="entry name" value="P-loop containing nucleoside triphosphate hydrolases"/>
    <property type="match status" value="1"/>
</dbReference>
<dbReference type="InterPro" id="IPR001806">
    <property type="entry name" value="Small_GTPase"/>
</dbReference>
<feature type="region of interest" description="Disordered" evidence="3">
    <location>
        <begin position="285"/>
        <end position="307"/>
    </location>
</feature>
<protein>
    <submittedName>
        <fullName evidence="4">Ras family protein</fullName>
    </submittedName>
</protein>
<dbReference type="SMART" id="SM00175">
    <property type="entry name" value="RAB"/>
    <property type="match status" value="1"/>
</dbReference>
<dbReference type="AlphaFoldDB" id="A0A1S8WLH5"/>
<keyword evidence="5" id="KW-1185">Reference proteome</keyword>
<gene>
    <name evidence="4" type="ORF">X801_08934</name>
</gene>
<sequence length="584" mass="65489">MNIDDDFERFCQIAQRSPRTSLSPTEHYTDGRAQRGEYLCNPEDGQVKRSSSFRESRGYLNMPGERSREDISGARSPVSSGRQMPYPLERRNIGDFHRSSISHQRIPREFIDKQNGTEVADMYDEYNPETYQHPQAFHQGEGRHQRNRAGSMKETGQKHPNKVGYRPSAPTLYTSTLSPTYAIDPHSPSRLSSNSAEDNVIRVRRFQRKKSGQLIRKGDQNLPQTDVYRAPEMYQNVGRSVRPGTTHYPTICTDEVSDRSDLSLSDSEVVEVPAITTTLVNPAEFDQTGPIPLRPPSSGLPSPNALRPEFRNRSRSWAFVSQPSPGSPASYSSPSDSFPSNEILTVQVLGMGRVGKTSLCLQFQTSESLDVNLDRTEDEQTRALTVEVNNMKFNLELFDTNLMEDDFQTNAASLTKTRVKEVTTFRLSQRIVESADAYVVVYAIDDRSSFLMARSIVSYLLGQCKRSSAILLAANKSDLVRTRAVSVEEGKNLATVYNCPFYEISTSLNHRVDELLVGIVIAIQERRREVDKERDRLEKMAMNTKHSSLGATAHRSSLGAIKSQTNNVLIGFGSVDHVLSGDKS</sequence>
<evidence type="ECO:0000256" key="3">
    <source>
        <dbReference type="SAM" id="MobiDB-lite"/>
    </source>
</evidence>
<feature type="non-terminal residue" evidence="4">
    <location>
        <position position="584"/>
    </location>
</feature>
<organism evidence="4 5">
    <name type="scientific">Opisthorchis viverrini</name>
    <name type="common">Southeast Asian liver fluke</name>
    <dbReference type="NCBI Taxonomy" id="6198"/>
    <lineage>
        <taxon>Eukaryota</taxon>
        <taxon>Metazoa</taxon>
        <taxon>Spiralia</taxon>
        <taxon>Lophotrochozoa</taxon>
        <taxon>Platyhelminthes</taxon>
        <taxon>Trematoda</taxon>
        <taxon>Digenea</taxon>
        <taxon>Opisthorchiida</taxon>
        <taxon>Opisthorchiata</taxon>
        <taxon>Opisthorchiidae</taxon>
        <taxon>Opisthorchis</taxon>
    </lineage>
</organism>
<dbReference type="PRINTS" id="PR00449">
    <property type="entry name" value="RASTRNSFRMNG"/>
</dbReference>
<keyword evidence="2" id="KW-0597">Phosphoprotein</keyword>
<evidence type="ECO:0000313" key="5">
    <source>
        <dbReference type="Proteomes" id="UP000243686"/>
    </source>
</evidence>
<dbReference type="PANTHER" id="PTHR45775">
    <property type="entry name" value="RAD, GEM/KIR FAMILY MEMBER 2, ISOFORM C"/>
    <property type="match status" value="1"/>
</dbReference>
<dbReference type="GO" id="GO:0005886">
    <property type="term" value="C:plasma membrane"/>
    <property type="evidence" value="ECO:0007669"/>
    <property type="project" value="TreeGrafter"/>
</dbReference>
<dbReference type="InterPro" id="IPR051641">
    <property type="entry name" value="RGK_GTP-binding_reg"/>
</dbReference>
<feature type="compositionally biased region" description="Polar residues" evidence="3">
    <location>
        <begin position="14"/>
        <end position="26"/>
    </location>
</feature>
<dbReference type="Proteomes" id="UP000243686">
    <property type="component" value="Unassembled WGS sequence"/>
</dbReference>
<dbReference type="SMART" id="SM00173">
    <property type="entry name" value="RAS"/>
    <property type="match status" value="1"/>
</dbReference>
<feature type="region of interest" description="Disordered" evidence="3">
    <location>
        <begin position="14"/>
        <end position="87"/>
    </location>
</feature>
<dbReference type="GO" id="GO:0005525">
    <property type="term" value="F:GTP binding"/>
    <property type="evidence" value="ECO:0007669"/>
    <property type="project" value="InterPro"/>
</dbReference>
<name>A0A1S8WLH5_OPIVI</name>
<dbReference type="PROSITE" id="PS51419">
    <property type="entry name" value="RAB"/>
    <property type="match status" value="1"/>
</dbReference>
<dbReference type="GO" id="GO:0003924">
    <property type="term" value="F:GTPase activity"/>
    <property type="evidence" value="ECO:0007669"/>
    <property type="project" value="InterPro"/>
</dbReference>
<evidence type="ECO:0000256" key="2">
    <source>
        <dbReference type="ARBA" id="ARBA00022553"/>
    </source>
</evidence>
<dbReference type="Pfam" id="PF00071">
    <property type="entry name" value="Ras"/>
    <property type="match status" value="1"/>
</dbReference>
<proteinExistence type="inferred from homology"/>
<accession>A0A1S8WLH5</accession>
<evidence type="ECO:0000256" key="1">
    <source>
        <dbReference type="ARBA" id="ARBA00008846"/>
    </source>
</evidence>
<dbReference type="InterPro" id="IPR027417">
    <property type="entry name" value="P-loop_NTPase"/>
</dbReference>
<feature type="region of interest" description="Disordered" evidence="3">
    <location>
        <begin position="141"/>
        <end position="169"/>
    </location>
</feature>
<dbReference type="PANTHER" id="PTHR45775:SF6">
    <property type="entry name" value="RAD, GEM_KIR FAMILY MEMBER 2, ISOFORM C"/>
    <property type="match status" value="1"/>
</dbReference>